<comment type="caution">
    <text evidence="1">The sequence shown here is derived from an EMBL/GenBank/DDBJ whole genome shotgun (WGS) entry which is preliminary data.</text>
</comment>
<evidence type="ECO:0000313" key="1">
    <source>
        <dbReference type="EMBL" id="KAK1574143.1"/>
    </source>
</evidence>
<sequence length="152" mass="16616">MAGLFLFREVLAAMNYGSSRPGDMQVVWSQAIGSHQSQRTEVATRAMVILPLYTPTLRALSSTTISLAELCKEGPAVPGKYGRVTKGALNLAILDSVSSFESQALTIDSKEPTNPDLWSDCPLMHLATLPHIENGLIKICWRSEYITFNSDS</sequence>
<dbReference type="GeneID" id="85437176"/>
<keyword evidence="2" id="KW-1185">Reference proteome</keyword>
<accession>A0AAD8PQJ2</accession>
<reference evidence="1" key="1">
    <citation type="submission" date="2021-06" db="EMBL/GenBank/DDBJ databases">
        <title>Comparative genomics, transcriptomics and evolutionary studies reveal genomic signatures of adaptation to plant cell wall in hemibiotrophic fungi.</title>
        <authorList>
            <consortium name="DOE Joint Genome Institute"/>
            <person name="Baroncelli R."/>
            <person name="Diaz J.F."/>
            <person name="Benocci T."/>
            <person name="Peng M."/>
            <person name="Battaglia E."/>
            <person name="Haridas S."/>
            <person name="Andreopoulos W."/>
            <person name="Labutti K."/>
            <person name="Pangilinan J."/>
            <person name="Floch G.L."/>
            <person name="Makela M.R."/>
            <person name="Henrissat B."/>
            <person name="Grigoriev I.V."/>
            <person name="Crouch J.A."/>
            <person name="De Vries R.P."/>
            <person name="Sukno S.A."/>
            <person name="Thon M.R."/>
        </authorList>
    </citation>
    <scope>NUCLEOTIDE SEQUENCE</scope>
    <source>
        <strain evidence="1">CBS 125086</strain>
    </source>
</reference>
<dbReference type="AlphaFoldDB" id="A0AAD8PQJ2"/>
<dbReference type="EMBL" id="JAHLJV010000080">
    <property type="protein sequence ID" value="KAK1574143.1"/>
    <property type="molecule type" value="Genomic_DNA"/>
</dbReference>
<dbReference type="RefSeq" id="XP_060409693.1">
    <property type="nucleotide sequence ID" value="XM_060552936.1"/>
</dbReference>
<protein>
    <submittedName>
        <fullName evidence="1">Uncharacterized protein</fullName>
    </submittedName>
</protein>
<name>A0AAD8PQJ2_9PEZI</name>
<gene>
    <name evidence="1" type="ORF">LY79DRAFT_390738</name>
</gene>
<organism evidence="1 2">
    <name type="scientific">Colletotrichum navitas</name>
    <dbReference type="NCBI Taxonomy" id="681940"/>
    <lineage>
        <taxon>Eukaryota</taxon>
        <taxon>Fungi</taxon>
        <taxon>Dikarya</taxon>
        <taxon>Ascomycota</taxon>
        <taxon>Pezizomycotina</taxon>
        <taxon>Sordariomycetes</taxon>
        <taxon>Hypocreomycetidae</taxon>
        <taxon>Glomerellales</taxon>
        <taxon>Glomerellaceae</taxon>
        <taxon>Colletotrichum</taxon>
        <taxon>Colletotrichum graminicola species complex</taxon>
    </lineage>
</organism>
<evidence type="ECO:0000313" key="2">
    <source>
        <dbReference type="Proteomes" id="UP001230504"/>
    </source>
</evidence>
<dbReference type="Proteomes" id="UP001230504">
    <property type="component" value="Unassembled WGS sequence"/>
</dbReference>
<proteinExistence type="predicted"/>